<reference evidence="1 2" key="1">
    <citation type="journal article" date="2016" name="Int. J. Syst. Evol. Microbiol.">
        <title>Acidipila dinghuensis sp. nov., an acidobacterium isolated from forest soil.</title>
        <authorList>
            <person name="Jiang Y.W."/>
            <person name="Wang J."/>
            <person name="Chen M.H."/>
            <person name="Lv Y.Y."/>
            <person name="Qiu L.H."/>
        </authorList>
    </citation>
    <scope>NUCLEOTIDE SEQUENCE [LARGE SCALE GENOMIC DNA]</scope>
    <source>
        <strain evidence="1 2">DHOF10</strain>
    </source>
</reference>
<evidence type="ECO:0000313" key="2">
    <source>
        <dbReference type="Proteomes" id="UP000290253"/>
    </source>
</evidence>
<dbReference type="EMBL" id="SDMK01000002">
    <property type="protein sequence ID" value="RXS95035.1"/>
    <property type="molecule type" value="Genomic_DNA"/>
</dbReference>
<comment type="caution">
    <text evidence="1">The sequence shown here is derived from an EMBL/GenBank/DDBJ whole genome shotgun (WGS) entry which is preliminary data.</text>
</comment>
<sequence>MRCSTCAVTFPSFEFSGDTDMATDGFVAATSMDTDAVALGVATVEEYRAGYSSGQHLFAARVRQKLDLNMVAIDFVRYEDHRPSSPGRSFQLFQESYRPPEAIYACPICGGDAHVEQKLTPEVFRDAGGQLILVDGLTLRST</sequence>
<organism evidence="1 2">
    <name type="scientific">Silvibacterium dinghuense</name>
    <dbReference type="NCBI Taxonomy" id="1560006"/>
    <lineage>
        <taxon>Bacteria</taxon>
        <taxon>Pseudomonadati</taxon>
        <taxon>Acidobacteriota</taxon>
        <taxon>Terriglobia</taxon>
        <taxon>Terriglobales</taxon>
        <taxon>Acidobacteriaceae</taxon>
        <taxon>Silvibacterium</taxon>
    </lineage>
</organism>
<accession>A0A4Q1SD98</accession>
<gene>
    <name evidence="1" type="ORF">ESZ00_10430</name>
</gene>
<dbReference type="AlphaFoldDB" id="A0A4Q1SD98"/>
<dbReference type="RefSeq" id="WP_129208204.1">
    <property type="nucleotide sequence ID" value="NZ_SDMK01000002.1"/>
</dbReference>
<evidence type="ECO:0000313" key="1">
    <source>
        <dbReference type="EMBL" id="RXS95035.1"/>
    </source>
</evidence>
<keyword evidence="2" id="KW-1185">Reference proteome</keyword>
<name>A0A4Q1SD98_9BACT</name>
<proteinExistence type="predicted"/>
<dbReference type="OrthoDB" id="9003973at2"/>
<dbReference type="Proteomes" id="UP000290253">
    <property type="component" value="Unassembled WGS sequence"/>
</dbReference>
<protein>
    <submittedName>
        <fullName evidence="1">Uncharacterized protein</fullName>
    </submittedName>
</protein>